<comment type="cofactor">
    <cofactor evidence="1">
        <name>FAD</name>
        <dbReference type="ChEBI" id="CHEBI:57692"/>
    </cofactor>
</comment>
<dbReference type="Gene3D" id="3.40.50.720">
    <property type="entry name" value="NAD(P)-binding Rossmann-like Domain"/>
    <property type="match status" value="1"/>
</dbReference>
<reference evidence="8" key="1">
    <citation type="submission" date="2022-10" db="EMBL/GenBank/DDBJ databases">
        <title>Genome assembly of Pristionchus species.</title>
        <authorList>
            <person name="Yoshida K."/>
            <person name="Sommer R.J."/>
        </authorList>
    </citation>
    <scope>NUCLEOTIDE SEQUENCE [LARGE SCALE GENOMIC DNA]</scope>
    <source>
        <strain evidence="8">RS5460</strain>
    </source>
</reference>
<evidence type="ECO:0000256" key="4">
    <source>
        <dbReference type="ARBA" id="ARBA00022827"/>
    </source>
</evidence>
<dbReference type="PANTHER" id="PTHR11530:SF28">
    <property type="entry name" value="D-ASPARTATE OXIDASE 1"/>
    <property type="match status" value="1"/>
</dbReference>
<evidence type="ECO:0000313" key="8">
    <source>
        <dbReference type="Proteomes" id="UP001328107"/>
    </source>
</evidence>
<sequence>MDAFSSMSLPVAIVGEGVIGLSTALALLEAVPRVKITIFSDRPVEKICSFGPAGLFRIDNPKYRDIGRISFDRFSHLYRTRSGDESGIKLLSGTIMSDDKRKLEEQEEAYGDTVYNFRWLGEREKKDLFPNPSKHSIFFTTFASEANRYMPFLRKEIGKYDKVEWKSAKIEKLEELGDEFDVVVNCAGLDAGKLAGDDDSMYPIRGVALRIDAPWHKHFYYKDFDTFTIPMNDAVTLGSLKQKGRSDMTITEEDRRDIWDRYEKIHPAIKGSKVLYEWIALRPGRDEIRLESQRRKSPKGKEFMAVQNYGHASNGFTLGWGCAQKVVEMIRKERGIAKL</sequence>
<dbReference type="GO" id="GO:0019478">
    <property type="term" value="P:D-amino acid catabolic process"/>
    <property type="evidence" value="ECO:0007669"/>
    <property type="project" value="TreeGrafter"/>
</dbReference>
<evidence type="ECO:0000256" key="2">
    <source>
        <dbReference type="ARBA" id="ARBA00006730"/>
    </source>
</evidence>
<comment type="caution">
    <text evidence="7">The sequence shown here is derived from an EMBL/GenBank/DDBJ whole genome shotgun (WGS) entry which is preliminary data.</text>
</comment>
<proteinExistence type="inferred from homology"/>
<dbReference type="InterPro" id="IPR006076">
    <property type="entry name" value="FAD-dep_OxRdtase"/>
</dbReference>
<dbReference type="InterPro" id="IPR023209">
    <property type="entry name" value="DAO"/>
</dbReference>
<keyword evidence="5" id="KW-0560">Oxidoreductase</keyword>
<dbReference type="EMBL" id="BTRK01000002">
    <property type="protein sequence ID" value="GMR36581.1"/>
    <property type="molecule type" value="Genomic_DNA"/>
</dbReference>
<evidence type="ECO:0000256" key="5">
    <source>
        <dbReference type="ARBA" id="ARBA00023002"/>
    </source>
</evidence>
<dbReference type="GO" id="GO:0005737">
    <property type="term" value="C:cytoplasm"/>
    <property type="evidence" value="ECO:0007669"/>
    <property type="project" value="TreeGrafter"/>
</dbReference>
<dbReference type="Pfam" id="PF01266">
    <property type="entry name" value="DAO"/>
    <property type="match status" value="1"/>
</dbReference>
<gene>
    <name evidence="7" type="ORF">PMAYCL1PPCAC_06776</name>
</gene>
<dbReference type="GO" id="GO:0071949">
    <property type="term" value="F:FAD binding"/>
    <property type="evidence" value="ECO:0007669"/>
    <property type="project" value="InterPro"/>
</dbReference>
<organism evidence="7 8">
    <name type="scientific">Pristionchus mayeri</name>
    <dbReference type="NCBI Taxonomy" id="1317129"/>
    <lineage>
        <taxon>Eukaryota</taxon>
        <taxon>Metazoa</taxon>
        <taxon>Ecdysozoa</taxon>
        <taxon>Nematoda</taxon>
        <taxon>Chromadorea</taxon>
        <taxon>Rhabditida</taxon>
        <taxon>Rhabditina</taxon>
        <taxon>Diplogasteromorpha</taxon>
        <taxon>Diplogasteroidea</taxon>
        <taxon>Neodiplogasteridae</taxon>
        <taxon>Pristionchus</taxon>
    </lineage>
</organism>
<evidence type="ECO:0000256" key="1">
    <source>
        <dbReference type="ARBA" id="ARBA00001974"/>
    </source>
</evidence>
<keyword evidence="4" id="KW-0274">FAD</keyword>
<feature type="domain" description="FAD dependent oxidoreductase" evidence="6">
    <location>
        <begin position="11"/>
        <end position="329"/>
    </location>
</feature>
<evidence type="ECO:0000313" key="7">
    <source>
        <dbReference type="EMBL" id="GMR36581.1"/>
    </source>
</evidence>
<dbReference type="SUPFAM" id="SSF54373">
    <property type="entry name" value="FAD-linked reductases, C-terminal domain"/>
    <property type="match status" value="1"/>
</dbReference>
<name>A0AAN4ZCJ5_9BILA</name>
<accession>A0AAN4ZCJ5</accession>
<dbReference type="SUPFAM" id="SSF51971">
    <property type="entry name" value="Nucleotide-binding domain"/>
    <property type="match status" value="1"/>
</dbReference>
<dbReference type="Gene3D" id="3.30.9.10">
    <property type="entry name" value="D-Amino Acid Oxidase, subunit A, domain 2"/>
    <property type="match status" value="1"/>
</dbReference>
<dbReference type="GO" id="GO:0003884">
    <property type="term" value="F:D-amino-acid oxidase activity"/>
    <property type="evidence" value="ECO:0007669"/>
    <property type="project" value="InterPro"/>
</dbReference>
<evidence type="ECO:0000256" key="3">
    <source>
        <dbReference type="ARBA" id="ARBA00022630"/>
    </source>
</evidence>
<keyword evidence="3" id="KW-0285">Flavoprotein</keyword>
<evidence type="ECO:0000259" key="6">
    <source>
        <dbReference type="Pfam" id="PF01266"/>
    </source>
</evidence>
<keyword evidence="8" id="KW-1185">Reference proteome</keyword>
<dbReference type="AlphaFoldDB" id="A0AAN4ZCJ5"/>
<protein>
    <recommendedName>
        <fullName evidence="6">FAD dependent oxidoreductase domain-containing protein</fullName>
    </recommendedName>
</protein>
<comment type="similarity">
    <text evidence="2">Belongs to the DAMOX/DASOX family.</text>
</comment>
<dbReference type="Proteomes" id="UP001328107">
    <property type="component" value="Unassembled WGS sequence"/>
</dbReference>
<dbReference type="PANTHER" id="PTHR11530">
    <property type="entry name" value="D-AMINO ACID OXIDASE"/>
    <property type="match status" value="1"/>
</dbReference>